<feature type="transmembrane region" description="Helical" evidence="1">
    <location>
        <begin position="324"/>
        <end position="346"/>
    </location>
</feature>
<feature type="domain" description="Acyltransferase 3" evidence="2">
    <location>
        <begin position="10"/>
        <end position="342"/>
    </location>
</feature>
<name>A0A0F0LWY1_9MICO</name>
<dbReference type="AlphaFoldDB" id="A0A0F0LWY1"/>
<keyword evidence="3" id="KW-0808">Transferase</keyword>
<comment type="caution">
    <text evidence="3">The sequence shown here is derived from an EMBL/GenBank/DDBJ whole genome shotgun (WGS) entry which is preliminary data.</text>
</comment>
<keyword evidence="1" id="KW-1133">Transmembrane helix</keyword>
<feature type="transmembrane region" description="Helical" evidence="1">
    <location>
        <begin position="203"/>
        <end position="221"/>
    </location>
</feature>
<dbReference type="EMBL" id="JYIX01000022">
    <property type="protein sequence ID" value="KJL35901.1"/>
    <property type="molecule type" value="Genomic_DNA"/>
</dbReference>
<dbReference type="Pfam" id="PF01757">
    <property type="entry name" value="Acyl_transf_3"/>
    <property type="match status" value="1"/>
</dbReference>
<feature type="transmembrane region" description="Helical" evidence="1">
    <location>
        <begin position="263"/>
        <end position="284"/>
    </location>
</feature>
<feature type="transmembrane region" description="Helical" evidence="1">
    <location>
        <begin position="51"/>
        <end position="72"/>
    </location>
</feature>
<keyword evidence="1" id="KW-0812">Transmembrane</keyword>
<dbReference type="InterPro" id="IPR050879">
    <property type="entry name" value="Acyltransferase_3"/>
</dbReference>
<feature type="transmembrane region" description="Helical" evidence="1">
    <location>
        <begin position="152"/>
        <end position="172"/>
    </location>
</feature>
<feature type="transmembrane region" description="Helical" evidence="1">
    <location>
        <begin position="296"/>
        <end position="318"/>
    </location>
</feature>
<organism evidence="3 4">
    <name type="scientific">Microbacterium azadirachtae</name>
    <dbReference type="NCBI Taxonomy" id="582680"/>
    <lineage>
        <taxon>Bacteria</taxon>
        <taxon>Bacillati</taxon>
        <taxon>Actinomycetota</taxon>
        <taxon>Actinomycetes</taxon>
        <taxon>Micrococcales</taxon>
        <taxon>Microbacteriaceae</taxon>
        <taxon>Microbacterium</taxon>
    </lineage>
</organism>
<dbReference type="STRING" id="582680.RS86_00442"/>
<keyword evidence="3" id="KW-0012">Acyltransferase</keyword>
<proteinExistence type="predicted"/>
<protein>
    <submittedName>
        <fullName evidence="3">Acyltransferase family protein</fullName>
    </submittedName>
</protein>
<dbReference type="Proteomes" id="UP000033740">
    <property type="component" value="Unassembled WGS sequence"/>
</dbReference>
<keyword evidence="4" id="KW-1185">Reference proteome</keyword>
<feature type="transmembrane region" description="Helical" evidence="1">
    <location>
        <begin position="233"/>
        <end position="251"/>
    </location>
</feature>
<dbReference type="InterPro" id="IPR002656">
    <property type="entry name" value="Acyl_transf_3_dom"/>
</dbReference>
<evidence type="ECO:0000259" key="2">
    <source>
        <dbReference type="Pfam" id="PF01757"/>
    </source>
</evidence>
<dbReference type="RefSeq" id="WP_045270575.1">
    <property type="nucleotide sequence ID" value="NZ_JYIX01000022.1"/>
</dbReference>
<dbReference type="GO" id="GO:0016020">
    <property type="term" value="C:membrane"/>
    <property type="evidence" value="ECO:0007669"/>
    <property type="project" value="TreeGrafter"/>
</dbReference>
<feature type="transmembrane region" description="Helical" evidence="1">
    <location>
        <begin position="179"/>
        <end position="197"/>
    </location>
</feature>
<dbReference type="PANTHER" id="PTHR23028:SF131">
    <property type="entry name" value="BLR2367 PROTEIN"/>
    <property type="match status" value="1"/>
</dbReference>
<dbReference type="PANTHER" id="PTHR23028">
    <property type="entry name" value="ACETYLTRANSFERASE"/>
    <property type="match status" value="1"/>
</dbReference>
<accession>A0A0F0LWY1</accession>
<gene>
    <name evidence="3" type="ORF">RS86_00442</name>
</gene>
<evidence type="ECO:0000313" key="4">
    <source>
        <dbReference type="Proteomes" id="UP000033740"/>
    </source>
</evidence>
<reference evidence="3 4" key="1">
    <citation type="submission" date="2015-02" db="EMBL/GenBank/DDBJ databases">
        <title>Draft genome sequences of ten Microbacterium spp. with emphasis on heavy metal contaminated environments.</title>
        <authorList>
            <person name="Corretto E."/>
        </authorList>
    </citation>
    <scope>NUCLEOTIDE SEQUENCE [LARGE SCALE GENOMIC DNA]</scope>
    <source>
        <strain evidence="3 4">ARN176</strain>
    </source>
</reference>
<dbReference type="GO" id="GO:0016747">
    <property type="term" value="F:acyltransferase activity, transferring groups other than amino-acyl groups"/>
    <property type="evidence" value="ECO:0007669"/>
    <property type="project" value="InterPro"/>
</dbReference>
<evidence type="ECO:0000256" key="1">
    <source>
        <dbReference type="SAM" id="Phobius"/>
    </source>
</evidence>
<feature type="transmembrane region" description="Helical" evidence="1">
    <location>
        <begin position="92"/>
        <end position="110"/>
    </location>
</feature>
<sequence length="385" mass="41673">MSQNGNGRISSLDGLRGLAAGIVLIHHASLIAEPWIDPAGWALLTQSPLKLLLAGSEAVMVFFVLSGMVVVLPALRPGFSWARYYPARLIRLYVPVIAALGAAALLVQLIPRDASTMPENSWMQDAQATSVSAGDVLSQMTLLRSNYPIDNVLWSLRWELFFSLLLPLYLWAALRIRRFAVPAAGLAVILMFVGRATGESALAYLPVFLLGTLIAVRFADLRAWAERPRVRRALPWLSVIACVLLIASWLARPITAGTAAADVLWALAGAGAALLVVLALVWPGARRVLDIRPMQWLGRVSFSLYLVHAPILASLCYLLGAEQWWLACLIGIPLSLAVAALFHALVERQAQDLARQAGTIGAALAERAHVRRIGAARRVALARAD</sequence>
<dbReference type="PATRIC" id="fig|582680.6.peg.452"/>
<keyword evidence="1" id="KW-0472">Membrane</keyword>
<dbReference type="GO" id="GO:0000271">
    <property type="term" value="P:polysaccharide biosynthetic process"/>
    <property type="evidence" value="ECO:0007669"/>
    <property type="project" value="TreeGrafter"/>
</dbReference>
<evidence type="ECO:0000313" key="3">
    <source>
        <dbReference type="EMBL" id="KJL35901.1"/>
    </source>
</evidence>